<feature type="transmembrane region" description="Helical" evidence="1">
    <location>
        <begin position="40"/>
        <end position="64"/>
    </location>
</feature>
<gene>
    <name evidence="3" type="ORF">A2943_02485</name>
</gene>
<sequence length="81" mass="9472">MPYWVPGVLALLAPLILLFVLWSLVWKGLALWHSARRGQYWWFVILLVVNTLGILEIVYLFGVAKLHIRDLFSKNSHPHQH</sequence>
<dbReference type="EMBL" id="MEWX01000014">
    <property type="protein sequence ID" value="OGC80823.1"/>
    <property type="molecule type" value="Genomic_DNA"/>
</dbReference>
<protein>
    <recommendedName>
        <fullName evidence="2">DUF5652 domain-containing protein</fullName>
    </recommendedName>
</protein>
<dbReference type="Proteomes" id="UP000176185">
    <property type="component" value="Unassembled WGS sequence"/>
</dbReference>
<evidence type="ECO:0000313" key="4">
    <source>
        <dbReference type="Proteomes" id="UP000176185"/>
    </source>
</evidence>
<dbReference type="STRING" id="1797243.A2943_02485"/>
<reference evidence="3 4" key="1">
    <citation type="journal article" date="2016" name="Nat. Commun.">
        <title>Thousands of microbial genomes shed light on interconnected biogeochemical processes in an aquifer system.</title>
        <authorList>
            <person name="Anantharaman K."/>
            <person name="Brown C.T."/>
            <person name="Hug L.A."/>
            <person name="Sharon I."/>
            <person name="Castelle C.J."/>
            <person name="Probst A.J."/>
            <person name="Thomas B.C."/>
            <person name="Singh A."/>
            <person name="Wilkins M.J."/>
            <person name="Karaoz U."/>
            <person name="Brodie E.L."/>
            <person name="Williams K.H."/>
            <person name="Hubbard S.S."/>
            <person name="Banfield J.F."/>
        </authorList>
    </citation>
    <scope>NUCLEOTIDE SEQUENCE [LARGE SCALE GENOMIC DNA]</scope>
</reference>
<proteinExistence type="predicted"/>
<dbReference type="Pfam" id="PF18893">
    <property type="entry name" value="DUF5652"/>
    <property type="match status" value="1"/>
</dbReference>
<comment type="caution">
    <text evidence="3">The sequence shown here is derived from an EMBL/GenBank/DDBJ whole genome shotgun (WGS) entry which is preliminary data.</text>
</comment>
<accession>A0A1F4XI96</accession>
<keyword evidence="1" id="KW-0812">Transmembrane</keyword>
<dbReference type="AlphaFoldDB" id="A0A1F4XI96"/>
<keyword evidence="1" id="KW-0472">Membrane</keyword>
<feature type="domain" description="DUF5652" evidence="2">
    <location>
        <begin position="8"/>
        <end position="65"/>
    </location>
</feature>
<organism evidence="3 4">
    <name type="scientific">Candidatus Adlerbacteria bacterium RIFCSPLOWO2_01_FULL_51_16</name>
    <dbReference type="NCBI Taxonomy" id="1797243"/>
    <lineage>
        <taxon>Bacteria</taxon>
        <taxon>Candidatus Adleribacteriota</taxon>
    </lineage>
</organism>
<evidence type="ECO:0000256" key="1">
    <source>
        <dbReference type="SAM" id="Phobius"/>
    </source>
</evidence>
<keyword evidence="1" id="KW-1133">Transmembrane helix</keyword>
<evidence type="ECO:0000259" key="2">
    <source>
        <dbReference type="Pfam" id="PF18893"/>
    </source>
</evidence>
<name>A0A1F4XI96_9BACT</name>
<dbReference type="InterPro" id="IPR043712">
    <property type="entry name" value="DUF5652"/>
</dbReference>
<evidence type="ECO:0000313" key="3">
    <source>
        <dbReference type="EMBL" id="OGC80823.1"/>
    </source>
</evidence>